<dbReference type="Pfam" id="PF11954">
    <property type="entry name" value="DUF3471"/>
    <property type="match status" value="1"/>
</dbReference>
<dbReference type="Gene3D" id="3.40.710.10">
    <property type="entry name" value="DD-peptidase/beta-lactamase superfamily"/>
    <property type="match status" value="1"/>
</dbReference>
<dbReference type="GO" id="GO:0016787">
    <property type="term" value="F:hydrolase activity"/>
    <property type="evidence" value="ECO:0007669"/>
    <property type="project" value="UniProtKB-KW"/>
</dbReference>
<dbReference type="PANTHER" id="PTHR46825:SF15">
    <property type="entry name" value="BETA-LACTAMASE-RELATED DOMAIN-CONTAINING PROTEIN"/>
    <property type="match status" value="1"/>
</dbReference>
<evidence type="ECO:0000259" key="4">
    <source>
        <dbReference type="Pfam" id="PF11954"/>
    </source>
</evidence>
<keyword evidence="5" id="KW-0378">Hydrolase</keyword>
<dbReference type="EMBL" id="JADWYR010000002">
    <property type="protein sequence ID" value="MBG9378259.1"/>
    <property type="molecule type" value="Genomic_DNA"/>
</dbReference>
<feature type="region of interest" description="Disordered" evidence="1">
    <location>
        <begin position="396"/>
        <end position="416"/>
    </location>
</feature>
<gene>
    <name evidence="5" type="ORF">I5907_18620</name>
</gene>
<feature type="domain" description="Beta-lactamase-related" evidence="3">
    <location>
        <begin position="37"/>
        <end position="368"/>
    </location>
</feature>
<evidence type="ECO:0000313" key="6">
    <source>
        <dbReference type="Proteomes" id="UP000628448"/>
    </source>
</evidence>
<dbReference type="Proteomes" id="UP000628448">
    <property type="component" value="Unassembled WGS sequence"/>
</dbReference>
<dbReference type="Pfam" id="PF00144">
    <property type="entry name" value="Beta-lactamase"/>
    <property type="match status" value="1"/>
</dbReference>
<evidence type="ECO:0000256" key="1">
    <source>
        <dbReference type="SAM" id="MobiDB-lite"/>
    </source>
</evidence>
<keyword evidence="2" id="KW-0732">Signal</keyword>
<dbReference type="AlphaFoldDB" id="A0A931GZK3"/>
<comment type="caution">
    <text evidence="5">The sequence shown here is derived from an EMBL/GenBank/DDBJ whole genome shotgun (WGS) entry which is preliminary data.</text>
</comment>
<evidence type="ECO:0000313" key="5">
    <source>
        <dbReference type="EMBL" id="MBG9378259.1"/>
    </source>
</evidence>
<feature type="compositionally biased region" description="Basic and acidic residues" evidence="1">
    <location>
        <begin position="396"/>
        <end position="410"/>
    </location>
</feature>
<organism evidence="5 6">
    <name type="scientific">Panacibacter microcysteis</name>
    <dbReference type="NCBI Taxonomy" id="2793269"/>
    <lineage>
        <taxon>Bacteria</taxon>
        <taxon>Pseudomonadati</taxon>
        <taxon>Bacteroidota</taxon>
        <taxon>Chitinophagia</taxon>
        <taxon>Chitinophagales</taxon>
        <taxon>Chitinophagaceae</taxon>
        <taxon>Panacibacter</taxon>
    </lineage>
</organism>
<accession>A0A931GZK3</accession>
<reference evidence="5" key="1">
    <citation type="submission" date="2020-11" db="EMBL/GenBank/DDBJ databases">
        <title>Bacterial whole genome sequence for Panacibacter sp. DH6.</title>
        <authorList>
            <person name="Le V."/>
            <person name="Ko S."/>
            <person name="Ahn C.-Y."/>
            <person name="Oh H.-M."/>
        </authorList>
    </citation>
    <scope>NUCLEOTIDE SEQUENCE</scope>
    <source>
        <strain evidence="5">DH6</strain>
    </source>
</reference>
<proteinExistence type="predicted"/>
<feature type="chain" id="PRO_5036874044" evidence="2">
    <location>
        <begin position="22"/>
        <end position="607"/>
    </location>
</feature>
<dbReference type="SUPFAM" id="SSF56601">
    <property type="entry name" value="beta-lactamase/transpeptidase-like"/>
    <property type="match status" value="1"/>
</dbReference>
<evidence type="ECO:0000256" key="2">
    <source>
        <dbReference type="SAM" id="SignalP"/>
    </source>
</evidence>
<name>A0A931GZK3_9BACT</name>
<dbReference type="InterPro" id="IPR012338">
    <property type="entry name" value="Beta-lactam/transpept-like"/>
</dbReference>
<dbReference type="Gene3D" id="2.40.128.600">
    <property type="match status" value="1"/>
</dbReference>
<sequence length="607" mass="68045">MLMRKLLTVCTLLMLVSAANAQKKTAEDKRFAGLDTAFTRVLKDWNAAGFAVAVVEKNKVVYAKGFGYSNVATKTPVTANTSFAIGSCTKAFTASVIGLLEKDGRLDIDKPVRDYIPEVKFYNNEMNNNITLRDMMCHRTGLPRHDFSWYYFTTTSRDSMLKRIAFMEPTAGIRERWQYNNFMFFLQGVITEKLTGQSWEQNIKNSIFKPLGMDSATVSIDEMVKQQNIAVGYGLKNDSVIKKLDYYHINAMAPAGSINSSVTDMSKWLMLWINGGKYNGKEILSPAYVNAAISGQMVVGSALPAKDRPDLFFSDYGFGWFLSSYKGHYRVEHGGNIDGFSASTSFFPSDSIGIVVLCNQDGSPVPSIVRNVIADRMLGLKYFDWESERKIAADKAREENKNATKAKTDNGTKAAPPTHALKDYEGLYNNKGYGTFEVVVKNDSLYAMPGSKTWWMKHVQYDIFTPVQMDADGSFDSTENGTPLQFNMNLSGDIESVGITFEAALKPILFTRTPKAKEATKEELQQYEGEFDLNGITLKTYLKGDKTLHLFVPGQPEYELMPVDKDMFAIKILKGFKVQFKRNDQQQVTELLSIQPNGTFKAVKKSK</sequence>
<dbReference type="PANTHER" id="PTHR46825">
    <property type="entry name" value="D-ALANYL-D-ALANINE-CARBOXYPEPTIDASE/ENDOPEPTIDASE AMPH"/>
    <property type="match status" value="1"/>
</dbReference>
<dbReference type="InterPro" id="IPR021860">
    <property type="entry name" value="Peptidase_S12_Pab87-rel_C"/>
</dbReference>
<dbReference type="InterPro" id="IPR001466">
    <property type="entry name" value="Beta-lactam-related"/>
</dbReference>
<feature type="signal peptide" evidence="2">
    <location>
        <begin position="1"/>
        <end position="21"/>
    </location>
</feature>
<dbReference type="InterPro" id="IPR050491">
    <property type="entry name" value="AmpC-like"/>
</dbReference>
<evidence type="ECO:0000259" key="3">
    <source>
        <dbReference type="Pfam" id="PF00144"/>
    </source>
</evidence>
<feature type="domain" description="Peptidase S12 Pab87-related C-terminal" evidence="4">
    <location>
        <begin position="413"/>
        <end position="510"/>
    </location>
</feature>
<protein>
    <submittedName>
        <fullName evidence="5">Serine hydrolase</fullName>
    </submittedName>
</protein>
<keyword evidence="6" id="KW-1185">Reference proteome</keyword>